<name>A0A1R2B1F2_9CILI</name>
<evidence type="ECO:0000313" key="2">
    <source>
        <dbReference type="EMBL" id="OMJ70608.1"/>
    </source>
</evidence>
<comment type="caution">
    <text evidence="2">The sequence shown here is derived from an EMBL/GenBank/DDBJ whole genome shotgun (WGS) entry which is preliminary data.</text>
</comment>
<feature type="transmembrane region" description="Helical" evidence="1">
    <location>
        <begin position="173"/>
        <end position="194"/>
    </location>
</feature>
<feature type="transmembrane region" description="Helical" evidence="1">
    <location>
        <begin position="149"/>
        <end position="167"/>
    </location>
</feature>
<keyword evidence="1" id="KW-1133">Transmembrane helix</keyword>
<dbReference type="AlphaFoldDB" id="A0A1R2B1F2"/>
<keyword evidence="1" id="KW-0812">Transmembrane</keyword>
<feature type="transmembrane region" description="Helical" evidence="1">
    <location>
        <begin position="81"/>
        <end position="102"/>
    </location>
</feature>
<evidence type="ECO:0000313" key="3">
    <source>
        <dbReference type="Proteomes" id="UP000187209"/>
    </source>
</evidence>
<accession>A0A1R2B1F2</accession>
<protein>
    <submittedName>
        <fullName evidence="2">Uncharacterized protein</fullName>
    </submittedName>
</protein>
<feature type="transmembrane region" description="Helical" evidence="1">
    <location>
        <begin position="54"/>
        <end position="74"/>
    </location>
</feature>
<dbReference type="EMBL" id="MPUH01001071">
    <property type="protein sequence ID" value="OMJ70608.1"/>
    <property type="molecule type" value="Genomic_DNA"/>
</dbReference>
<feature type="transmembrane region" description="Helical" evidence="1">
    <location>
        <begin position="114"/>
        <end position="137"/>
    </location>
</feature>
<keyword evidence="3" id="KW-1185">Reference proteome</keyword>
<gene>
    <name evidence="2" type="ORF">SteCoe_31379</name>
</gene>
<sequence>MGFDMFPASMSSVKASKHDRVLQIYRIVALVVSIGSMAYMMGDDGVVGFIEVLFNWKVVAGVIFYLLATLAYFVDKLDKPACLAYLVAWTLIWPLTIFDWVIVDQANSLSPIDIFTVEGIDLYCGYVFPVLLILIDYVLNRICFVREQYSVPVVIAIILVFVLSLPLESTLETLMGALLLPLRIIIIVTGLIFLEIGRVIKARSCSNSALDQHLL</sequence>
<organism evidence="2 3">
    <name type="scientific">Stentor coeruleus</name>
    <dbReference type="NCBI Taxonomy" id="5963"/>
    <lineage>
        <taxon>Eukaryota</taxon>
        <taxon>Sar</taxon>
        <taxon>Alveolata</taxon>
        <taxon>Ciliophora</taxon>
        <taxon>Postciliodesmatophora</taxon>
        <taxon>Heterotrichea</taxon>
        <taxon>Heterotrichida</taxon>
        <taxon>Stentoridae</taxon>
        <taxon>Stentor</taxon>
    </lineage>
</organism>
<feature type="transmembrane region" description="Helical" evidence="1">
    <location>
        <begin position="21"/>
        <end position="42"/>
    </location>
</feature>
<dbReference type="Proteomes" id="UP000187209">
    <property type="component" value="Unassembled WGS sequence"/>
</dbReference>
<keyword evidence="1" id="KW-0472">Membrane</keyword>
<reference evidence="2 3" key="1">
    <citation type="submission" date="2016-11" db="EMBL/GenBank/DDBJ databases">
        <title>The macronuclear genome of Stentor coeruleus: a giant cell with tiny introns.</title>
        <authorList>
            <person name="Slabodnick M."/>
            <person name="Ruby J.G."/>
            <person name="Reiff S.B."/>
            <person name="Swart E.C."/>
            <person name="Gosai S."/>
            <person name="Prabakaran S."/>
            <person name="Witkowska E."/>
            <person name="Larue G.E."/>
            <person name="Fisher S."/>
            <person name="Freeman R.M."/>
            <person name="Gunawardena J."/>
            <person name="Chu W."/>
            <person name="Stover N.A."/>
            <person name="Gregory B.D."/>
            <person name="Nowacki M."/>
            <person name="Derisi J."/>
            <person name="Roy S.W."/>
            <person name="Marshall W.F."/>
            <person name="Sood P."/>
        </authorList>
    </citation>
    <scope>NUCLEOTIDE SEQUENCE [LARGE SCALE GENOMIC DNA]</scope>
    <source>
        <strain evidence="2">WM001</strain>
    </source>
</reference>
<evidence type="ECO:0000256" key="1">
    <source>
        <dbReference type="SAM" id="Phobius"/>
    </source>
</evidence>
<proteinExistence type="predicted"/>